<reference evidence="3 4" key="1">
    <citation type="journal article" date="2019" name="Gigascience">
        <title>Whole-genome sequence of the oriental lung fluke Paragonimus westermani.</title>
        <authorList>
            <person name="Oey H."/>
            <person name="Zakrzewski M."/>
            <person name="Narain K."/>
            <person name="Devi K.R."/>
            <person name="Agatsuma T."/>
            <person name="Nawaratna S."/>
            <person name="Gobert G.N."/>
            <person name="Jones M.K."/>
            <person name="Ragan M.A."/>
            <person name="McManus D.P."/>
            <person name="Krause L."/>
        </authorList>
    </citation>
    <scope>NUCLEOTIDE SEQUENCE [LARGE SCALE GENOMIC DNA]</scope>
    <source>
        <strain evidence="3 4">IND2009</strain>
    </source>
</reference>
<evidence type="ECO:0000256" key="1">
    <source>
        <dbReference type="SAM" id="Phobius"/>
    </source>
</evidence>
<dbReference type="PANTHER" id="PTHR12771:SF51">
    <property type="entry name" value="LD01482P"/>
    <property type="match status" value="1"/>
</dbReference>
<evidence type="ECO:0000259" key="2">
    <source>
        <dbReference type="PROSITE" id="PS51335"/>
    </source>
</evidence>
<dbReference type="Pfam" id="PF04727">
    <property type="entry name" value="ELMO_CED12"/>
    <property type="match status" value="1"/>
</dbReference>
<dbReference type="AlphaFoldDB" id="A0A5J4NCZ8"/>
<comment type="caution">
    <text evidence="3">The sequence shown here is derived from an EMBL/GenBank/DDBJ whole genome shotgun (WGS) entry which is preliminary data.</text>
</comment>
<accession>A0A5J4NCZ8</accession>
<evidence type="ECO:0000313" key="3">
    <source>
        <dbReference type="EMBL" id="KAA3673118.1"/>
    </source>
</evidence>
<dbReference type="InterPro" id="IPR006816">
    <property type="entry name" value="ELMO_dom"/>
</dbReference>
<keyword evidence="1" id="KW-0472">Membrane</keyword>
<gene>
    <name evidence="3" type="ORF">DEA37_0011084</name>
</gene>
<proteinExistence type="predicted"/>
<protein>
    <recommendedName>
        <fullName evidence="2">ELMO domain-containing protein</fullName>
    </recommendedName>
</protein>
<feature type="transmembrane region" description="Helical" evidence="1">
    <location>
        <begin position="20"/>
        <end position="41"/>
    </location>
</feature>
<dbReference type="PANTHER" id="PTHR12771">
    <property type="entry name" value="ENGULFMENT AND CELL MOTILITY"/>
    <property type="match status" value="1"/>
</dbReference>
<evidence type="ECO:0000313" key="4">
    <source>
        <dbReference type="Proteomes" id="UP000324629"/>
    </source>
</evidence>
<keyword evidence="1" id="KW-0812">Transmembrane</keyword>
<feature type="domain" description="ELMO" evidence="2">
    <location>
        <begin position="147"/>
        <end position="302"/>
    </location>
</feature>
<dbReference type="PROSITE" id="PS51335">
    <property type="entry name" value="ELMO"/>
    <property type="match status" value="1"/>
</dbReference>
<dbReference type="GO" id="GO:0005096">
    <property type="term" value="F:GTPase activator activity"/>
    <property type="evidence" value="ECO:0007669"/>
    <property type="project" value="TreeGrafter"/>
</dbReference>
<dbReference type="EMBL" id="QNGE01004207">
    <property type="protein sequence ID" value="KAA3673118.1"/>
    <property type="molecule type" value="Genomic_DNA"/>
</dbReference>
<feature type="non-terminal residue" evidence="3">
    <location>
        <position position="1"/>
    </location>
</feature>
<dbReference type="Proteomes" id="UP000324629">
    <property type="component" value="Unassembled WGS sequence"/>
</dbReference>
<name>A0A5J4NCZ8_9TREM</name>
<keyword evidence="1" id="KW-1133">Transmembrane helix</keyword>
<sequence length="323" mass="37540">FASSLHQLLFFSSDSSMIKSALFLVYGFYAWFVWPAVKWVLRHLTGKCELLRLTANHSKGASRTTVVEQSIMNSRCPEVRKAVNWTDSFDYQTVTRDLITAKRIDTVEFPNFAADFTYCLRQIHAYTRLVSQVELLKATPFDSQRKDHQDLLDKLWISLSPIENPSSSDARNWSLLGFQTDDNPGTDFRGMGILSLENLVYFSAQHTKLCKSLLSASNHPQHWYPFAVVGINLTEMLYVQLKTGLLKNQFHNTSDCCTLVDFHKLFCFAFYSFHEYWTMCDRDIMQFRIHREHFRRNLENRLRAIDCRLGLTGSDGDFGYFKL</sequence>
<dbReference type="InterPro" id="IPR050868">
    <property type="entry name" value="ELMO_domain-containing"/>
</dbReference>
<organism evidence="3 4">
    <name type="scientific">Paragonimus westermani</name>
    <dbReference type="NCBI Taxonomy" id="34504"/>
    <lineage>
        <taxon>Eukaryota</taxon>
        <taxon>Metazoa</taxon>
        <taxon>Spiralia</taxon>
        <taxon>Lophotrochozoa</taxon>
        <taxon>Platyhelminthes</taxon>
        <taxon>Trematoda</taxon>
        <taxon>Digenea</taxon>
        <taxon>Plagiorchiida</taxon>
        <taxon>Troglotremata</taxon>
        <taxon>Troglotrematidae</taxon>
        <taxon>Paragonimus</taxon>
    </lineage>
</organism>
<keyword evidence="4" id="KW-1185">Reference proteome</keyword>